<evidence type="ECO:0000256" key="1">
    <source>
        <dbReference type="HAMAP-Rule" id="MF_01548"/>
    </source>
</evidence>
<protein>
    <recommendedName>
        <fullName evidence="1">UPF0354 protein Q75_11820</fullName>
    </recommendedName>
</protein>
<sequence>MNEIHMRNELQKRLEREGRTFTYNHKDKTLRIENEHKQGVTISLQTVVAKWSERKDDAIQDVVYYVDEALGVMGQDVTLTEKEKIIFPVIRSTSFPTESNEGHSLLTEEHTAETRIYYALDLGSTYRLIDTALLHREEWSSERVKELARFNVRSLPTPFRQDQVRDNLFYFVNAKDGYDASRILNDAFLKNMCDRIEGEMTVSVPHQDTLIIGDIRNEAGYDILAQMTMHFFTTGPVPVTALSFVYDEGKLEPIFILGKNRPVDKEK</sequence>
<dbReference type="Proteomes" id="UP000074108">
    <property type="component" value="Unassembled WGS sequence"/>
</dbReference>
<evidence type="ECO:0000313" key="3">
    <source>
        <dbReference type="Proteomes" id="UP000074108"/>
    </source>
</evidence>
<comment type="similarity">
    <text evidence="1">Belongs to the UPF0354 family.</text>
</comment>
<dbReference type="STRING" id="1150625.Q75_11820"/>
<reference evidence="2 3" key="1">
    <citation type="journal article" date="2016" name="Front. Microbiol.">
        <title>Microevolution Analysis of Bacillus coahuilensis Unveils Differences in Phosphorus Acquisition Strategies and Their Regulation.</title>
        <authorList>
            <person name="Gomez-Lunar Z."/>
            <person name="Hernandez-Gonzalez I."/>
            <person name="Rodriguez-Torres M.D."/>
            <person name="Souza V."/>
            <person name="Olmedo-Alvarez G."/>
        </authorList>
    </citation>
    <scope>NUCLEOTIDE SEQUENCE [LARGE SCALE GENOMIC DNA]</scope>
    <source>
        <strain evidence="3">p1.1.43</strain>
    </source>
</reference>
<dbReference type="PATRIC" id="fig|1150625.3.peg.2515"/>
<organism evidence="2 3">
    <name type="scientific">Bacillus coahuilensis p1.1.43</name>
    <dbReference type="NCBI Taxonomy" id="1150625"/>
    <lineage>
        <taxon>Bacteria</taxon>
        <taxon>Bacillati</taxon>
        <taxon>Bacillota</taxon>
        <taxon>Bacilli</taxon>
        <taxon>Bacillales</taxon>
        <taxon>Bacillaceae</taxon>
        <taxon>Bacillus</taxon>
    </lineage>
</organism>
<gene>
    <name evidence="2" type="ORF">Q75_11820</name>
</gene>
<comment type="caution">
    <text evidence="2">The sequence shown here is derived from an EMBL/GenBank/DDBJ whole genome shotgun (WGS) entry which is preliminary data.</text>
</comment>
<dbReference type="PIRSF" id="PIRSF012562">
    <property type="entry name" value="UCP012562"/>
    <property type="match status" value="1"/>
</dbReference>
<proteinExistence type="inferred from homology"/>
<name>A0A147K6M8_9BACI</name>
<accession>A0A147K6M8</accession>
<dbReference type="Pfam" id="PF07285">
    <property type="entry name" value="DUF1444"/>
    <property type="match status" value="1"/>
</dbReference>
<keyword evidence="3" id="KW-1185">Reference proteome</keyword>
<dbReference type="OrthoDB" id="154553at2"/>
<dbReference type="HAMAP" id="MF_01548">
    <property type="entry name" value="UPF0354"/>
    <property type="match status" value="1"/>
</dbReference>
<dbReference type="RefSeq" id="WP_059351501.1">
    <property type="nucleotide sequence ID" value="NZ_LDYG01000035.1"/>
</dbReference>
<dbReference type="AlphaFoldDB" id="A0A147K6M8"/>
<dbReference type="NCBIfam" id="NF010189">
    <property type="entry name" value="PRK13668.1"/>
    <property type="match status" value="1"/>
</dbReference>
<evidence type="ECO:0000313" key="2">
    <source>
        <dbReference type="EMBL" id="KUP05555.1"/>
    </source>
</evidence>
<dbReference type="EMBL" id="LDYG01000035">
    <property type="protein sequence ID" value="KUP05555.1"/>
    <property type="molecule type" value="Genomic_DNA"/>
</dbReference>
<dbReference type="InterPro" id="IPR010838">
    <property type="entry name" value="DUF1444"/>
</dbReference>